<protein>
    <submittedName>
        <fullName evidence="2">Uncharacterized protein</fullName>
    </submittedName>
</protein>
<accession>A0ABU9D2D1</accession>
<organism evidence="2 3">
    <name type="scientific">Rhodococcus navarretei</name>
    <dbReference type="NCBI Taxonomy" id="3128981"/>
    <lineage>
        <taxon>Bacteria</taxon>
        <taxon>Bacillati</taxon>
        <taxon>Actinomycetota</taxon>
        <taxon>Actinomycetes</taxon>
        <taxon>Mycobacteriales</taxon>
        <taxon>Nocardiaceae</taxon>
        <taxon>Rhodococcus</taxon>
    </lineage>
</organism>
<comment type="caution">
    <text evidence="2">The sequence shown here is derived from an EMBL/GenBank/DDBJ whole genome shotgun (WGS) entry which is preliminary data.</text>
</comment>
<evidence type="ECO:0000256" key="1">
    <source>
        <dbReference type="SAM" id="MobiDB-lite"/>
    </source>
</evidence>
<name>A0ABU9D2D1_9NOCA</name>
<gene>
    <name evidence="2" type="ORF">AABD04_23210</name>
</gene>
<dbReference type="EMBL" id="JBBPCN010000001">
    <property type="protein sequence ID" value="MEK8073764.1"/>
    <property type="molecule type" value="Genomic_DNA"/>
</dbReference>
<keyword evidence="3" id="KW-1185">Reference proteome</keyword>
<sequence>MVLELACRFRVGGSGYGPSCSRESVVGTVSQRTRADNRSQSWQRITWCLERTVSENDDEAALGWRVFGTVATTPFIAKTDRRTLRVIADHIVTESDDVLAESGGSSDNGTDTDTEDPR</sequence>
<dbReference type="RefSeq" id="WP_341442649.1">
    <property type="nucleotide sequence ID" value="NZ_JBBPCN010000001.1"/>
</dbReference>
<proteinExistence type="predicted"/>
<evidence type="ECO:0000313" key="3">
    <source>
        <dbReference type="Proteomes" id="UP001456513"/>
    </source>
</evidence>
<dbReference type="Proteomes" id="UP001456513">
    <property type="component" value="Unassembled WGS sequence"/>
</dbReference>
<feature type="region of interest" description="Disordered" evidence="1">
    <location>
        <begin position="97"/>
        <end position="118"/>
    </location>
</feature>
<reference evidence="2 3" key="1">
    <citation type="submission" date="2024-03" db="EMBL/GenBank/DDBJ databases">
        <title>Rhodococcus navarretei sp. nov. and Pseudarthrobacter quantumdoti sp. nov., two new species with the ability to biosynthesize Quantum Dots isolated from soil samples at Union Glacier, Antarctica.</title>
        <authorList>
            <person name="Vargas M."/>
        </authorList>
    </citation>
    <scope>NUCLEOTIDE SEQUENCE [LARGE SCALE GENOMIC DNA]</scope>
    <source>
        <strain evidence="2 3">EXRC-4A-4</strain>
    </source>
</reference>
<evidence type="ECO:0000313" key="2">
    <source>
        <dbReference type="EMBL" id="MEK8073764.1"/>
    </source>
</evidence>